<gene>
    <name evidence="1" type="ORF">FX982_03781</name>
</gene>
<organism evidence="1 2">
    <name type="scientific">Pseudomonas graminis</name>
    <dbReference type="NCBI Taxonomy" id="158627"/>
    <lineage>
        <taxon>Bacteria</taxon>
        <taxon>Pseudomonadati</taxon>
        <taxon>Pseudomonadota</taxon>
        <taxon>Gammaproteobacteria</taxon>
        <taxon>Pseudomonadales</taxon>
        <taxon>Pseudomonadaceae</taxon>
        <taxon>Pseudomonas</taxon>
    </lineage>
</organism>
<name>A0A6M8MDG2_9PSED</name>
<dbReference type="EMBL" id="CP053746">
    <property type="protein sequence ID" value="QKF52789.1"/>
    <property type="molecule type" value="Genomic_DNA"/>
</dbReference>
<accession>A0A6M8MDG2</accession>
<sequence>MTYEIIVEEFVLEVEVTHCENTPPQPDNCDSDWDCMGTRELDYLLLAGITYDRNGKPQDVQPFDLRTVGAQHDTAIRVALWHEIDSRMHRSRWAA</sequence>
<evidence type="ECO:0000313" key="2">
    <source>
        <dbReference type="Proteomes" id="UP000501989"/>
    </source>
</evidence>
<evidence type="ECO:0000313" key="1">
    <source>
        <dbReference type="EMBL" id="QKF52789.1"/>
    </source>
</evidence>
<dbReference type="KEGG" id="pgg:FX982_03781"/>
<protein>
    <submittedName>
        <fullName evidence="1">Uncharacterized protein</fullName>
    </submittedName>
</protein>
<dbReference type="Proteomes" id="UP000501989">
    <property type="component" value="Chromosome"/>
</dbReference>
<dbReference type="AlphaFoldDB" id="A0A6M8MDG2"/>
<reference evidence="2" key="1">
    <citation type="submission" date="2019-12" db="EMBL/GenBank/DDBJ databases">
        <title>Endophytic bacteria associated with Panax ginseng seedlings.</title>
        <authorList>
            <person name="Park J.M."/>
            <person name="Shin R."/>
            <person name="Jo S.H."/>
        </authorList>
    </citation>
    <scope>NUCLEOTIDE SEQUENCE [LARGE SCALE GENOMIC DNA]</scope>
    <source>
        <strain evidence="2">PgKB30</strain>
    </source>
</reference>
<keyword evidence="2" id="KW-1185">Reference proteome</keyword>
<dbReference type="RefSeq" id="WP_172612019.1">
    <property type="nucleotide sequence ID" value="NZ_CP053746.1"/>
</dbReference>
<proteinExistence type="predicted"/>